<evidence type="ECO:0000313" key="3">
    <source>
        <dbReference type="Proteomes" id="UP001500279"/>
    </source>
</evidence>
<evidence type="ECO:0000313" key="2">
    <source>
        <dbReference type="EMBL" id="GAA0759039.1"/>
    </source>
</evidence>
<dbReference type="Proteomes" id="UP001500279">
    <property type="component" value="Unassembled WGS sequence"/>
</dbReference>
<accession>A0ABN1K9A7</accession>
<proteinExistence type="predicted"/>
<comment type="caution">
    <text evidence="2">The sequence shown here is derived from an EMBL/GenBank/DDBJ whole genome shotgun (WGS) entry which is preliminary data.</text>
</comment>
<gene>
    <name evidence="2" type="ORF">GCM10009107_40090</name>
</gene>
<name>A0ABN1K9A7_9BURK</name>
<evidence type="ECO:0000256" key="1">
    <source>
        <dbReference type="ARBA" id="ARBA00022500"/>
    </source>
</evidence>
<keyword evidence="3" id="KW-1185">Reference proteome</keyword>
<organism evidence="2 3">
    <name type="scientific">Ideonella azotifigens</name>
    <dbReference type="NCBI Taxonomy" id="513160"/>
    <lineage>
        <taxon>Bacteria</taxon>
        <taxon>Pseudomonadati</taxon>
        <taxon>Pseudomonadota</taxon>
        <taxon>Betaproteobacteria</taxon>
        <taxon>Burkholderiales</taxon>
        <taxon>Sphaerotilaceae</taxon>
        <taxon>Ideonella</taxon>
    </lineage>
</organism>
<evidence type="ECO:0008006" key="4">
    <source>
        <dbReference type="Google" id="ProtNLM"/>
    </source>
</evidence>
<dbReference type="InterPro" id="IPR028976">
    <property type="entry name" value="CheC-like_sf"/>
</dbReference>
<keyword evidence="1" id="KW-0145">Chemotaxis</keyword>
<sequence length="322" mass="36035">MTETTNLAAKVLLLEHDAKQYQCLMDFCERMGLMAMPRSAPDALATLSQHKDLGGVMLAEDLPLEGMDSLALACSIHKLRPELPIFLRRTSNQPLSEEQEIAIRHPWTTGDLAQLQSCVERSIFSLRYPTELVNGVVELTCSAMRSMFPHATVKAESPYVVHDRIIFGQVSTLIPLESTWCRGYMMLQTEEGALRQGLMQGMGYEGVGGDLNFRELNHLLGETTNLIWGAFKNRYIPPKAFANQQSQVPIVINHEHKYISFGSQDPQLCVRYQLSDPRRPGLPPLTIVQRLIFNLHWSPEEFAVFADASSGSSAATGELELF</sequence>
<dbReference type="Gene3D" id="3.40.1550.10">
    <property type="entry name" value="CheC-like"/>
    <property type="match status" value="1"/>
</dbReference>
<protein>
    <recommendedName>
        <fullName evidence="4">Chemotaxis protein CheX</fullName>
    </recommendedName>
</protein>
<reference evidence="2 3" key="1">
    <citation type="journal article" date="2019" name="Int. J. Syst. Evol. Microbiol.">
        <title>The Global Catalogue of Microorganisms (GCM) 10K type strain sequencing project: providing services to taxonomists for standard genome sequencing and annotation.</title>
        <authorList>
            <consortium name="The Broad Institute Genomics Platform"/>
            <consortium name="The Broad Institute Genome Sequencing Center for Infectious Disease"/>
            <person name="Wu L."/>
            <person name="Ma J."/>
        </authorList>
    </citation>
    <scope>NUCLEOTIDE SEQUENCE [LARGE SCALE GENOMIC DNA]</scope>
    <source>
        <strain evidence="2 3">JCM 15503</strain>
    </source>
</reference>
<dbReference type="EMBL" id="BAAAEW010000026">
    <property type="protein sequence ID" value="GAA0759039.1"/>
    <property type="molecule type" value="Genomic_DNA"/>
</dbReference>
<dbReference type="RefSeq" id="WP_141289720.1">
    <property type="nucleotide sequence ID" value="NZ_BAAAEW010000026.1"/>
</dbReference>